<evidence type="ECO:0000313" key="3">
    <source>
        <dbReference type="Proteomes" id="UP000027195"/>
    </source>
</evidence>
<dbReference type="GO" id="GO:0005741">
    <property type="term" value="C:mitochondrial outer membrane"/>
    <property type="evidence" value="ECO:0007669"/>
    <property type="project" value="InterPro"/>
</dbReference>
<dbReference type="Gene3D" id="2.40.160.10">
    <property type="entry name" value="Porin"/>
    <property type="match status" value="1"/>
</dbReference>
<dbReference type="EMBL" id="KL198040">
    <property type="protein sequence ID" value="KDQ13950.1"/>
    <property type="molecule type" value="Genomic_DNA"/>
</dbReference>
<reference evidence="3" key="1">
    <citation type="journal article" date="2014" name="Proc. Natl. Acad. Sci. U.S.A.">
        <title>Extensive sampling of basidiomycete genomes demonstrates inadequacy of the white-rot/brown-rot paradigm for wood decay fungi.</title>
        <authorList>
            <person name="Riley R."/>
            <person name="Salamov A.A."/>
            <person name="Brown D.W."/>
            <person name="Nagy L.G."/>
            <person name="Floudas D."/>
            <person name="Held B.W."/>
            <person name="Levasseur A."/>
            <person name="Lombard V."/>
            <person name="Morin E."/>
            <person name="Otillar R."/>
            <person name="Lindquist E.A."/>
            <person name="Sun H."/>
            <person name="LaButti K.M."/>
            <person name="Schmutz J."/>
            <person name="Jabbour D."/>
            <person name="Luo H."/>
            <person name="Baker S.E."/>
            <person name="Pisabarro A.G."/>
            <person name="Walton J.D."/>
            <person name="Blanchette R.A."/>
            <person name="Henrissat B."/>
            <person name="Martin F."/>
            <person name="Cullen D."/>
            <person name="Hibbett D.S."/>
            <person name="Grigoriev I.V."/>
        </authorList>
    </citation>
    <scope>NUCLEOTIDE SEQUENCE [LARGE SCALE GENOMIC DNA]</scope>
    <source>
        <strain evidence="3">FD-172 SS1</strain>
    </source>
</reference>
<evidence type="ECO:0000313" key="2">
    <source>
        <dbReference type="EMBL" id="KDQ13950.1"/>
    </source>
</evidence>
<dbReference type="GO" id="GO:0055085">
    <property type="term" value="P:transmembrane transport"/>
    <property type="evidence" value="ECO:0007669"/>
    <property type="project" value="InterPro"/>
</dbReference>
<proteinExistence type="predicted"/>
<dbReference type="InterPro" id="IPR027246">
    <property type="entry name" value="Porin_Euk/Tom40"/>
</dbReference>
<evidence type="ECO:0000256" key="1">
    <source>
        <dbReference type="SAM" id="MobiDB-lite"/>
    </source>
</evidence>
<dbReference type="Pfam" id="PF01459">
    <property type="entry name" value="Porin_3"/>
    <property type="match status" value="1"/>
</dbReference>
<name>A0A067MGX3_BOTB1</name>
<gene>
    <name evidence="2" type="ORF">BOTBODRAFT_44879</name>
</gene>
<dbReference type="InterPro" id="IPR023614">
    <property type="entry name" value="Porin_dom_sf"/>
</dbReference>
<protein>
    <submittedName>
        <fullName evidence="2">Uncharacterized protein</fullName>
    </submittedName>
</protein>
<feature type="region of interest" description="Disordered" evidence="1">
    <location>
        <begin position="99"/>
        <end position="137"/>
    </location>
</feature>
<dbReference type="OrthoDB" id="7827681at2759"/>
<dbReference type="AlphaFoldDB" id="A0A067MGX3"/>
<organism evidence="2 3">
    <name type="scientific">Botryobasidium botryosum (strain FD-172 SS1)</name>
    <dbReference type="NCBI Taxonomy" id="930990"/>
    <lineage>
        <taxon>Eukaryota</taxon>
        <taxon>Fungi</taxon>
        <taxon>Dikarya</taxon>
        <taxon>Basidiomycota</taxon>
        <taxon>Agaricomycotina</taxon>
        <taxon>Agaricomycetes</taxon>
        <taxon>Cantharellales</taxon>
        <taxon>Botryobasidiaceae</taxon>
        <taxon>Botryobasidium</taxon>
    </lineage>
</organism>
<dbReference type="STRING" id="930990.A0A067MGX3"/>
<keyword evidence="3" id="KW-1185">Reference proteome</keyword>
<accession>A0A067MGX3</accession>
<sequence>MSPTLTSRHSASHVHYYTVRGGMARPGSKQQRIRERVKKYGAHDFILVPVICKHMHERTWSDGSRHRAFLFDVGWQEFYDLLGNESSIYRTLLYVKTQDQDSQRRPSKSPAPATPGPAPSSAARGKQSIPTAASTFHPGVDNRHVLRVPANLDSQITRGLKLNLDTPLLPEKGAKAAVFNATYKQPAVDTRAALDFFKCPTFTTDDGFLGGEASCGVTEGQIKRYAAAFGYHYRISRDVEAGARAVYDTTAATDNINNAGVLVLSYTQLLRSGAKSTFGLVIDTQKSNNATAASAAHKIDAHFVFEG</sequence>
<dbReference type="HOGENOM" id="CLU_906113_0_0_1"/>
<dbReference type="Proteomes" id="UP000027195">
    <property type="component" value="Unassembled WGS sequence"/>
</dbReference>
<dbReference type="InParanoid" id="A0A067MGX3"/>